<dbReference type="EMBL" id="KV441486">
    <property type="protein sequence ID" value="OAG17406.1"/>
    <property type="molecule type" value="Genomic_DNA"/>
</dbReference>
<evidence type="ECO:0000256" key="5">
    <source>
        <dbReference type="SAM" id="MobiDB-lite"/>
    </source>
</evidence>
<dbReference type="InterPro" id="IPR051127">
    <property type="entry name" value="Fungal_SecMet_Regulators"/>
</dbReference>
<evidence type="ECO:0000259" key="6">
    <source>
        <dbReference type="PROSITE" id="PS50048"/>
    </source>
</evidence>
<dbReference type="Pfam" id="PF00172">
    <property type="entry name" value="Zn_clus"/>
    <property type="match status" value="1"/>
</dbReference>
<feature type="domain" description="Zn(2)-C6 fungal-type" evidence="6">
    <location>
        <begin position="26"/>
        <end position="55"/>
    </location>
</feature>
<dbReference type="PROSITE" id="PS00463">
    <property type="entry name" value="ZN2_CY6_FUNGAL_1"/>
    <property type="match status" value="1"/>
</dbReference>
<keyword evidence="3" id="KW-0804">Transcription</keyword>
<evidence type="ECO:0000313" key="7">
    <source>
        <dbReference type="EMBL" id="OAG17406.1"/>
    </source>
</evidence>
<dbReference type="OMA" id="ISYLWMQ"/>
<name>A0A177DD25_ALTAL</name>
<dbReference type="PANTHER" id="PTHR47424">
    <property type="entry name" value="REGULATORY PROTEIN GAL4"/>
    <property type="match status" value="1"/>
</dbReference>
<feature type="region of interest" description="Disordered" evidence="5">
    <location>
        <begin position="82"/>
        <end position="116"/>
    </location>
</feature>
<evidence type="ECO:0000256" key="4">
    <source>
        <dbReference type="ARBA" id="ARBA00023242"/>
    </source>
</evidence>
<sequence length="709" mass="77166">MTSFEPATKRARLSAPVEEVARTPQACTSCRERKIKCCGNQPCRYCTKRNLQCTFADNGRRKLYSVTYVEGLERKLASATATATAGGLANGTPPAATSRSTGSVAPTAQANTEGLDHSLGTSSIVLEPTMSSSLNFGSRIKSLHSENVTDSVGSTSICDASPDNVYNLEPGGLKHRTTSTDITWPSEEQAHDLLNTVLASIGSLQHLIDPRSFSDKLCSFYEEDSNRTGIDDLCYIEILMVFALGELLQGKMEEGSSFPGATYFLEAVSCLPSLCDLRKSGTLAIEIMGLFAFFLQCSDRKDDAYVYAGVALRLAMSNGLSRDDATVQMKRSEKTHRNRLWWTIYMQERRLAAATGNPVGILDDNITTKLPIESAGFSPTPALKINIEIARLSGLITQGLYGLKGRSEGQFLRTVHDLLGELKSVRRDLAAEFPLEFSKAFTVTRTGATLYLMLFQAIILTTRPILLHLAKSKLQGNDTDLSSTASSTLHVLAATCIEAAGMTLDVLLSLKQQELLAKFGYFDLDAAISAAFIFILVESLQSVGSSRSGLHGIRSATSILQYLIKHGNKAAAKRMLDVEHICQHLGIGISVPTIAGSPAAAEGPSDNLDHGALCDRLPSAEDTTISNKSHAADTYQEPTLATNWRQALFELPDHTTRFSNSLGFDNESYDIPSIDDIGDFNLDFGNDFMLTGADEIDWEEFERQIPRNQ</sequence>
<dbReference type="InterPro" id="IPR036864">
    <property type="entry name" value="Zn2-C6_fun-type_DNA-bd_sf"/>
</dbReference>
<dbReference type="GO" id="GO:0000981">
    <property type="term" value="F:DNA-binding transcription factor activity, RNA polymerase II-specific"/>
    <property type="evidence" value="ECO:0007669"/>
    <property type="project" value="InterPro"/>
</dbReference>
<dbReference type="SMART" id="SM00906">
    <property type="entry name" value="Fungal_trans"/>
    <property type="match status" value="1"/>
</dbReference>
<dbReference type="InterPro" id="IPR007219">
    <property type="entry name" value="XnlR_reg_dom"/>
</dbReference>
<organism evidence="7 8">
    <name type="scientific">Alternaria alternata</name>
    <name type="common">Alternaria rot fungus</name>
    <name type="synonym">Torula alternata</name>
    <dbReference type="NCBI Taxonomy" id="5599"/>
    <lineage>
        <taxon>Eukaryota</taxon>
        <taxon>Fungi</taxon>
        <taxon>Dikarya</taxon>
        <taxon>Ascomycota</taxon>
        <taxon>Pezizomycotina</taxon>
        <taxon>Dothideomycetes</taxon>
        <taxon>Pleosporomycetidae</taxon>
        <taxon>Pleosporales</taxon>
        <taxon>Pleosporineae</taxon>
        <taxon>Pleosporaceae</taxon>
        <taxon>Alternaria</taxon>
        <taxon>Alternaria sect. Alternaria</taxon>
        <taxon>Alternaria alternata complex</taxon>
    </lineage>
</organism>
<dbReference type="SMART" id="SM00066">
    <property type="entry name" value="GAL4"/>
    <property type="match status" value="1"/>
</dbReference>
<dbReference type="Gene3D" id="4.10.240.10">
    <property type="entry name" value="Zn(2)-C6 fungal-type DNA-binding domain"/>
    <property type="match status" value="1"/>
</dbReference>
<dbReference type="GO" id="GO:0003677">
    <property type="term" value="F:DNA binding"/>
    <property type="evidence" value="ECO:0007669"/>
    <property type="project" value="InterPro"/>
</dbReference>
<dbReference type="CDD" id="cd00067">
    <property type="entry name" value="GAL4"/>
    <property type="match status" value="1"/>
</dbReference>
<keyword evidence="2" id="KW-0805">Transcription regulation</keyword>
<keyword evidence="4" id="KW-0539">Nucleus</keyword>
<dbReference type="Proteomes" id="UP000077248">
    <property type="component" value="Unassembled WGS sequence"/>
</dbReference>
<dbReference type="SUPFAM" id="SSF57701">
    <property type="entry name" value="Zn2/Cys6 DNA-binding domain"/>
    <property type="match status" value="1"/>
</dbReference>
<dbReference type="VEuPathDB" id="FungiDB:CC77DRAFT_250387"/>
<reference evidence="7 8" key="1">
    <citation type="submission" date="2016-05" db="EMBL/GenBank/DDBJ databases">
        <title>Comparative analysis of secretome profiles of manganese(II)-oxidizing ascomycete fungi.</title>
        <authorList>
            <consortium name="DOE Joint Genome Institute"/>
            <person name="Zeiner C.A."/>
            <person name="Purvine S.O."/>
            <person name="Zink E.M."/>
            <person name="Wu S."/>
            <person name="Pasa-Tolic L."/>
            <person name="Chaput D.L."/>
            <person name="Haridas S."/>
            <person name="Grigoriev I.V."/>
            <person name="Santelli C.M."/>
            <person name="Hansel C.M."/>
        </authorList>
    </citation>
    <scope>NUCLEOTIDE SEQUENCE [LARGE SCALE GENOMIC DNA]</scope>
    <source>
        <strain evidence="7 8">SRC1lrK2f</strain>
    </source>
</reference>
<evidence type="ECO:0000256" key="3">
    <source>
        <dbReference type="ARBA" id="ARBA00023163"/>
    </source>
</evidence>
<protein>
    <recommendedName>
        <fullName evidence="6">Zn(2)-C6 fungal-type domain-containing protein</fullName>
    </recommendedName>
</protein>
<feature type="compositionally biased region" description="Polar residues" evidence="5">
    <location>
        <begin position="98"/>
        <end position="112"/>
    </location>
</feature>
<dbReference type="CDD" id="cd12148">
    <property type="entry name" value="fungal_TF_MHR"/>
    <property type="match status" value="1"/>
</dbReference>
<gene>
    <name evidence="7" type="ORF">CC77DRAFT_250387</name>
</gene>
<dbReference type="InterPro" id="IPR001138">
    <property type="entry name" value="Zn2Cys6_DnaBD"/>
</dbReference>
<dbReference type="GeneID" id="29116463"/>
<dbReference type="Pfam" id="PF04082">
    <property type="entry name" value="Fungal_trans"/>
    <property type="match status" value="1"/>
</dbReference>
<proteinExistence type="predicted"/>
<evidence type="ECO:0000256" key="1">
    <source>
        <dbReference type="ARBA" id="ARBA00022723"/>
    </source>
</evidence>
<feature type="compositionally biased region" description="Low complexity" evidence="5">
    <location>
        <begin position="82"/>
        <end position="97"/>
    </location>
</feature>
<dbReference type="GO" id="GO:0006351">
    <property type="term" value="P:DNA-templated transcription"/>
    <property type="evidence" value="ECO:0007669"/>
    <property type="project" value="InterPro"/>
</dbReference>
<keyword evidence="8" id="KW-1185">Reference proteome</keyword>
<evidence type="ECO:0000256" key="2">
    <source>
        <dbReference type="ARBA" id="ARBA00023015"/>
    </source>
</evidence>
<dbReference type="GO" id="GO:0008270">
    <property type="term" value="F:zinc ion binding"/>
    <property type="evidence" value="ECO:0007669"/>
    <property type="project" value="InterPro"/>
</dbReference>
<dbReference type="AlphaFoldDB" id="A0A177DD25"/>
<keyword evidence="1" id="KW-0479">Metal-binding</keyword>
<dbReference type="PROSITE" id="PS50048">
    <property type="entry name" value="ZN2_CY6_FUNGAL_2"/>
    <property type="match status" value="1"/>
</dbReference>
<evidence type="ECO:0000313" key="8">
    <source>
        <dbReference type="Proteomes" id="UP000077248"/>
    </source>
</evidence>
<dbReference type="PANTHER" id="PTHR47424:SF6">
    <property type="entry name" value="PROLINE UTILIZATION TRANS-ACTIVATOR"/>
    <property type="match status" value="1"/>
</dbReference>
<dbReference type="KEGG" id="aalt:CC77DRAFT_250387"/>
<dbReference type="RefSeq" id="XP_018382827.1">
    <property type="nucleotide sequence ID" value="XM_018530869.1"/>
</dbReference>
<accession>A0A177DD25</accession>